<keyword evidence="4" id="KW-0032">Aminotransferase</keyword>
<dbReference type="Pfam" id="PF00266">
    <property type="entry name" value="Aminotran_5"/>
    <property type="match status" value="1"/>
</dbReference>
<protein>
    <submittedName>
        <fullName evidence="4">Putative aminotransferase family protein</fullName>
    </submittedName>
</protein>
<reference evidence="4" key="1">
    <citation type="submission" date="2016-03" db="EMBL/GenBank/DDBJ databases">
        <title>Draft genome sequence of Rosellinia necatrix.</title>
        <authorList>
            <person name="Kanematsu S."/>
        </authorList>
    </citation>
    <scope>NUCLEOTIDE SEQUENCE [LARGE SCALE GENOMIC DNA]</scope>
    <source>
        <strain evidence="4">W97</strain>
    </source>
</reference>
<dbReference type="GO" id="GO:0008483">
    <property type="term" value="F:transaminase activity"/>
    <property type="evidence" value="ECO:0007669"/>
    <property type="project" value="UniProtKB-KW"/>
</dbReference>
<evidence type="ECO:0000256" key="2">
    <source>
        <dbReference type="SAM" id="MobiDB-lite"/>
    </source>
</evidence>
<feature type="domain" description="Aminotransferase class V" evidence="3">
    <location>
        <begin position="83"/>
        <end position="274"/>
    </location>
</feature>
<dbReference type="InterPro" id="IPR000192">
    <property type="entry name" value="Aminotrans_V_dom"/>
</dbReference>
<evidence type="ECO:0000256" key="1">
    <source>
        <dbReference type="ARBA" id="ARBA00022898"/>
    </source>
</evidence>
<proteinExistence type="predicted"/>
<dbReference type="OrthoDB" id="5978656at2759"/>
<dbReference type="PANTHER" id="PTHR43092">
    <property type="entry name" value="L-CYSTEINE DESULFHYDRASE"/>
    <property type="match status" value="1"/>
</dbReference>
<dbReference type="EMBL" id="DF977453">
    <property type="protein sequence ID" value="GAP84735.2"/>
    <property type="molecule type" value="Genomic_DNA"/>
</dbReference>
<keyword evidence="4" id="KW-0808">Transferase</keyword>
<evidence type="ECO:0000259" key="3">
    <source>
        <dbReference type="Pfam" id="PF00266"/>
    </source>
</evidence>
<sequence length="456" mass="48621">MTQLPLPTASSSSSSVPAPAGPAVPFGRAMREAHFAFSPSYTPLNHGSYGTYPTCVGAAQAAARREAEAAPDPFIVLEWAARLRAPRALTAGLLGCATDDLVFVPNATTGIDTVLKNLRWRDGDVILAYETVYDSVRAGLDWVAEMAGGAVRVEVVPVPAPLSDDAFVDAVTAVADRINNGGGGAGERVRLAVVDTVVSMPGLRAPFERLVPALRARGALVLVDGAHGVGHVPVDLAALRPDFFVTNLHKWLFVPRGAAALYVAAHRQHLVRSTLPTSYRFRRNAGSGSTEPDAHSFVELFDFTATLDMTNFLTVEAALDFRTRICGGEEAIRRYCFAVAREGGEAAAQVLGTEVMDAPGSCMRECNFANVRLPIEIGEAGAEGQVAPAHAAKVCPWIKATGVAEAGCYFQVCVYRGAFWWRLSGMIYVDVDDFRRGAVALKGLCERVAKGEFLEA</sequence>
<evidence type="ECO:0000313" key="4">
    <source>
        <dbReference type="EMBL" id="GAP84735.2"/>
    </source>
</evidence>
<accession>A0A1W2TAT6</accession>
<dbReference type="OMA" id="TGNCHKW"/>
<name>A0A1W2TAT6_ROSNE</name>
<dbReference type="STRING" id="77044.A0A1W2TAT6"/>
<evidence type="ECO:0000313" key="5">
    <source>
        <dbReference type="Proteomes" id="UP000054516"/>
    </source>
</evidence>
<dbReference type="Proteomes" id="UP000054516">
    <property type="component" value="Unassembled WGS sequence"/>
</dbReference>
<dbReference type="Gene3D" id="3.40.640.10">
    <property type="entry name" value="Type I PLP-dependent aspartate aminotransferase-like (Major domain)"/>
    <property type="match status" value="1"/>
</dbReference>
<dbReference type="Gene3D" id="3.90.1150.10">
    <property type="entry name" value="Aspartate Aminotransferase, domain 1"/>
    <property type="match status" value="1"/>
</dbReference>
<dbReference type="AlphaFoldDB" id="A0A1W2TAT6"/>
<keyword evidence="5" id="KW-1185">Reference proteome</keyword>
<keyword evidence="1" id="KW-0663">Pyridoxal phosphate</keyword>
<dbReference type="InterPro" id="IPR015422">
    <property type="entry name" value="PyrdxlP-dep_Trfase_small"/>
</dbReference>
<dbReference type="InterPro" id="IPR015424">
    <property type="entry name" value="PyrdxlP-dep_Trfase"/>
</dbReference>
<dbReference type="InterPro" id="IPR015421">
    <property type="entry name" value="PyrdxlP-dep_Trfase_major"/>
</dbReference>
<organism evidence="4">
    <name type="scientific">Rosellinia necatrix</name>
    <name type="common">White root-rot fungus</name>
    <dbReference type="NCBI Taxonomy" id="77044"/>
    <lineage>
        <taxon>Eukaryota</taxon>
        <taxon>Fungi</taxon>
        <taxon>Dikarya</taxon>
        <taxon>Ascomycota</taxon>
        <taxon>Pezizomycotina</taxon>
        <taxon>Sordariomycetes</taxon>
        <taxon>Xylariomycetidae</taxon>
        <taxon>Xylariales</taxon>
        <taxon>Xylariaceae</taxon>
        <taxon>Rosellinia</taxon>
    </lineage>
</organism>
<dbReference type="SUPFAM" id="SSF53383">
    <property type="entry name" value="PLP-dependent transferases"/>
    <property type="match status" value="1"/>
</dbReference>
<dbReference type="PANTHER" id="PTHR43092:SF2">
    <property type="entry name" value="HERCYNYLCYSTEINE SULFOXIDE LYASE"/>
    <property type="match status" value="1"/>
</dbReference>
<gene>
    <name evidence="4" type="ORF">SAMD00023353_0800380</name>
</gene>
<feature type="region of interest" description="Disordered" evidence="2">
    <location>
        <begin position="1"/>
        <end position="21"/>
    </location>
</feature>